<dbReference type="EMBL" id="FMZV01000020">
    <property type="protein sequence ID" value="SDE46349.1"/>
    <property type="molecule type" value="Genomic_DNA"/>
</dbReference>
<dbReference type="SUPFAM" id="SSF51412">
    <property type="entry name" value="Inosine monophosphate dehydrogenase (IMPDH)"/>
    <property type="match status" value="1"/>
</dbReference>
<dbReference type="Pfam" id="PF03060">
    <property type="entry name" value="NMO"/>
    <property type="match status" value="2"/>
</dbReference>
<reference evidence="5" key="1">
    <citation type="submission" date="2016-10" db="EMBL/GenBank/DDBJ databases">
        <authorList>
            <person name="Varghese N."/>
            <person name="Submissions S."/>
        </authorList>
    </citation>
    <scope>NUCLEOTIDE SEQUENCE [LARGE SCALE GENOMIC DNA]</scope>
    <source>
        <strain evidence="5">CGMCC 1.9108</strain>
    </source>
</reference>
<dbReference type="PANTHER" id="PTHR32332">
    <property type="entry name" value="2-NITROPROPANE DIOXYGENASE"/>
    <property type="match status" value="1"/>
</dbReference>
<keyword evidence="2" id="KW-0288">FMN</keyword>
<keyword evidence="4" id="KW-0503">Monooxygenase</keyword>
<evidence type="ECO:0000256" key="3">
    <source>
        <dbReference type="ARBA" id="ARBA00023002"/>
    </source>
</evidence>
<evidence type="ECO:0000313" key="4">
    <source>
        <dbReference type="EMBL" id="SDE46349.1"/>
    </source>
</evidence>
<dbReference type="RefSeq" id="WP_093036608.1">
    <property type="nucleotide sequence ID" value="NZ_FMZV01000020.1"/>
</dbReference>
<dbReference type="STRING" id="639004.SAMN04488239_12018"/>
<dbReference type="PANTHER" id="PTHR32332:SF31">
    <property type="entry name" value="2-NITROPROPANE DIOXYGENASE FAMILY, PUTATIVE (AFU_ORTHOLOGUE AFUA_2G09850)-RELATED"/>
    <property type="match status" value="1"/>
</dbReference>
<gene>
    <name evidence="4" type="ORF">SAMN04488239_12018</name>
</gene>
<dbReference type="InterPro" id="IPR013785">
    <property type="entry name" value="Aldolase_TIM"/>
</dbReference>
<accession>A0A1G7D491</accession>
<proteinExistence type="predicted"/>
<dbReference type="GO" id="GO:0018580">
    <property type="term" value="F:nitronate monooxygenase activity"/>
    <property type="evidence" value="ECO:0007669"/>
    <property type="project" value="InterPro"/>
</dbReference>
<sequence length="323" mass="33319">MIRTRLTETFGLDYPIVSAPMARVAGGRLAAAVSRAGGLGLIGGGYCDADWIEAEFANAGNTAVGCGFITWRLAQAPQVLDAALDRGARAVFLSFGDPRPFAESIHAAGAALICQVQTLVDARQAVEAGAKVIVAQGGEAGGHGANRATMTLVPEVADLLRTVSPETLLLAAGGIADGRGLAAALMLGADGALVGTRFCLSDEALIPPRFQQAGIAANGDQTIATKVVDIVRGYDWPERFRIRVLDNAFTARWQGDLDGLRADPAQHAAWAAGLAAGDPSVANPVLGEGIGLVNGSAPAAEIMKQMAHEAEALLAGGWYRRKS</sequence>
<organism evidence="4 5">
    <name type="scientific">Ruegeria marina</name>
    <dbReference type="NCBI Taxonomy" id="639004"/>
    <lineage>
        <taxon>Bacteria</taxon>
        <taxon>Pseudomonadati</taxon>
        <taxon>Pseudomonadota</taxon>
        <taxon>Alphaproteobacteria</taxon>
        <taxon>Rhodobacterales</taxon>
        <taxon>Roseobacteraceae</taxon>
        <taxon>Ruegeria</taxon>
    </lineage>
</organism>
<evidence type="ECO:0000313" key="5">
    <source>
        <dbReference type="Proteomes" id="UP000199628"/>
    </source>
</evidence>
<dbReference type="CDD" id="cd04730">
    <property type="entry name" value="NPD_like"/>
    <property type="match status" value="1"/>
</dbReference>
<evidence type="ECO:0000256" key="1">
    <source>
        <dbReference type="ARBA" id="ARBA00022630"/>
    </source>
</evidence>
<keyword evidence="3" id="KW-0560">Oxidoreductase</keyword>
<dbReference type="Proteomes" id="UP000199628">
    <property type="component" value="Unassembled WGS sequence"/>
</dbReference>
<dbReference type="InterPro" id="IPR004136">
    <property type="entry name" value="NMO"/>
</dbReference>
<keyword evidence="1" id="KW-0285">Flavoprotein</keyword>
<dbReference type="OrthoDB" id="9778912at2"/>
<dbReference type="Gene3D" id="3.20.20.70">
    <property type="entry name" value="Aldolase class I"/>
    <property type="match status" value="1"/>
</dbReference>
<dbReference type="AlphaFoldDB" id="A0A1G7D491"/>
<protein>
    <submittedName>
        <fullName evidence="4">Nitronate monooxygenase</fullName>
    </submittedName>
</protein>
<name>A0A1G7D491_9RHOB</name>
<keyword evidence="5" id="KW-1185">Reference proteome</keyword>
<evidence type="ECO:0000256" key="2">
    <source>
        <dbReference type="ARBA" id="ARBA00022643"/>
    </source>
</evidence>